<keyword evidence="6" id="KW-1185">Reference proteome</keyword>
<protein>
    <submittedName>
        <fullName evidence="5">Methyltransferase type 12</fullName>
    </submittedName>
</protein>
<evidence type="ECO:0000313" key="5">
    <source>
        <dbReference type="EMBL" id="GIF78347.1"/>
    </source>
</evidence>
<accession>A0ABQ4D496</accession>
<dbReference type="Pfam" id="PF13649">
    <property type="entry name" value="Methyltransf_25"/>
    <property type="match status" value="1"/>
</dbReference>
<keyword evidence="2" id="KW-0808">Transferase</keyword>
<dbReference type="InterPro" id="IPR041698">
    <property type="entry name" value="Methyltransf_25"/>
</dbReference>
<dbReference type="SUPFAM" id="SSF53335">
    <property type="entry name" value="S-adenosyl-L-methionine-dependent methyltransferases"/>
    <property type="match status" value="1"/>
</dbReference>
<dbReference type="GO" id="GO:0032259">
    <property type="term" value="P:methylation"/>
    <property type="evidence" value="ECO:0007669"/>
    <property type="project" value="UniProtKB-KW"/>
</dbReference>
<feature type="domain" description="Methyltransferase" evidence="4">
    <location>
        <begin position="66"/>
        <end position="158"/>
    </location>
</feature>
<dbReference type="Proteomes" id="UP000604117">
    <property type="component" value="Unassembled WGS sequence"/>
</dbReference>
<evidence type="ECO:0000259" key="4">
    <source>
        <dbReference type="Pfam" id="PF13649"/>
    </source>
</evidence>
<evidence type="ECO:0000313" key="6">
    <source>
        <dbReference type="Proteomes" id="UP000604117"/>
    </source>
</evidence>
<reference evidence="5 6" key="1">
    <citation type="submission" date="2021-01" db="EMBL/GenBank/DDBJ databases">
        <title>Whole genome shotgun sequence of Asanoa siamensis NBRC 107932.</title>
        <authorList>
            <person name="Komaki H."/>
            <person name="Tamura T."/>
        </authorList>
    </citation>
    <scope>NUCLEOTIDE SEQUENCE [LARGE SCALE GENOMIC DNA]</scope>
    <source>
        <strain evidence="5 6">NBRC 107932</strain>
    </source>
</reference>
<dbReference type="GO" id="GO:0008168">
    <property type="term" value="F:methyltransferase activity"/>
    <property type="evidence" value="ECO:0007669"/>
    <property type="project" value="UniProtKB-KW"/>
</dbReference>
<proteinExistence type="predicted"/>
<evidence type="ECO:0000256" key="1">
    <source>
        <dbReference type="ARBA" id="ARBA00022603"/>
    </source>
</evidence>
<dbReference type="PANTHER" id="PTHR43464">
    <property type="entry name" value="METHYLTRANSFERASE"/>
    <property type="match status" value="1"/>
</dbReference>
<dbReference type="EMBL" id="BONE01000135">
    <property type="protein sequence ID" value="GIF78347.1"/>
    <property type="molecule type" value="Genomic_DNA"/>
</dbReference>
<organism evidence="5 6">
    <name type="scientific">Asanoa siamensis</name>
    <dbReference type="NCBI Taxonomy" id="926357"/>
    <lineage>
        <taxon>Bacteria</taxon>
        <taxon>Bacillati</taxon>
        <taxon>Actinomycetota</taxon>
        <taxon>Actinomycetes</taxon>
        <taxon>Micromonosporales</taxon>
        <taxon>Micromonosporaceae</taxon>
        <taxon>Asanoa</taxon>
    </lineage>
</organism>
<dbReference type="PANTHER" id="PTHR43464:SF19">
    <property type="entry name" value="UBIQUINONE BIOSYNTHESIS O-METHYLTRANSFERASE, MITOCHONDRIAL"/>
    <property type="match status" value="1"/>
</dbReference>
<keyword evidence="1 5" id="KW-0489">Methyltransferase</keyword>
<dbReference type="CDD" id="cd02440">
    <property type="entry name" value="AdoMet_MTases"/>
    <property type="match status" value="1"/>
</dbReference>
<comment type="caution">
    <text evidence="5">The sequence shown here is derived from an EMBL/GenBank/DDBJ whole genome shotgun (WGS) entry which is preliminary data.</text>
</comment>
<gene>
    <name evidence="5" type="ORF">Asi02nite_78650</name>
</gene>
<keyword evidence="3" id="KW-0949">S-adenosyl-L-methionine</keyword>
<evidence type="ECO:0000256" key="2">
    <source>
        <dbReference type="ARBA" id="ARBA00022679"/>
    </source>
</evidence>
<name>A0ABQ4D496_9ACTN</name>
<dbReference type="Gene3D" id="3.40.50.150">
    <property type="entry name" value="Vaccinia Virus protein VP39"/>
    <property type="match status" value="1"/>
</dbReference>
<sequence length="220" mass="23449">MDPDVYARALAGEAIADGEPTAWFERLYSAAADGVAVVPWDKGVPHTLLAGWAQRGGVRGDGRRALVVGAGLGRDAEFLSGLGFAVTAFDISASAIRSARARHAGTRVDYRQADLFDPPGEWHAAFDLVVESMTVQSLPDPPRASAIPLVGRFVAPGGTLLVIATGRDPETDFAGPPWPLTRAEIDAFAVDDLVVDRVEDIREPGATLFGWRAELHRPRG</sequence>
<evidence type="ECO:0000256" key="3">
    <source>
        <dbReference type="ARBA" id="ARBA00022691"/>
    </source>
</evidence>
<dbReference type="InterPro" id="IPR029063">
    <property type="entry name" value="SAM-dependent_MTases_sf"/>
</dbReference>